<keyword evidence="1" id="KW-0560">Oxidoreductase</keyword>
<dbReference type="InterPro" id="IPR050268">
    <property type="entry name" value="NADH-dep_flavin_reductase"/>
</dbReference>
<dbReference type="EMBL" id="BOON01000027">
    <property type="protein sequence ID" value="GII23307.1"/>
    <property type="molecule type" value="Genomic_DNA"/>
</dbReference>
<name>A0A8J3TDS2_9ACTN</name>
<dbReference type="GO" id="GO:0010181">
    <property type="term" value="F:FMN binding"/>
    <property type="evidence" value="ECO:0007669"/>
    <property type="project" value="InterPro"/>
</dbReference>
<evidence type="ECO:0000313" key="3">
    <source>
        <dbReference type="EMBL" id="GII23307.1"/>
    </source>
</evidence>
<dbReference type="SMART" id="SM00903">
    <property type="entry name" value="Flavin_Reduct"/>
    <property type="match status" value="1"/>
</dbReference>
<organism evidence="3 4">
    <name type="scientific">Planosporangium mesophilum</name>
    <dbReference type="NCBI Taxonomy" id="689768"/>
    <lineage>
        <taxon>Bacteria</taxon>
        <taxon>Bacillati</taxon>
        <taxon>Actinomycetota</taxon>
        <taxon>Actinomycetes</taxon>
        <taxon>Micromonosporales</taxon>
        <taxon>Micromonosporaceae</taxon>
        <taxon>Planosporangium</taxon>
    </lineage>
</organism>
<keyword evidence="4" id="KW-1185">Reference proteome</keyword>
<dbReference type="SUPFAM" id="SSF50475">
    <property type="entry name" value="FMN-binding split barrel"/>
    <property type="match status" value="1"/>
</dbReference>
<evidence type="ECO:0000256" key="1">
    <source>
        <dbReference type="ARBA" id="ARBA00023002"/>
    </source>
</evidence>
<dbReference type="RefSeq" id="WP_168117748.1">
    <property type="nucleotide sequence ID" value="NZ_BOON01000027.1"/>
</dbReference>
<dbReference type="Gene3D" id="2.30.110.10">
    <property type="entry name" value="Electron Transport, Fmn-binding Protein, Chain A"/>
    <property type="match status" value="1"/>
</dbReference>
<reference evidence="3" key="1">
    <citation type="submission" date="2021-01" db="EMBL/GenBank/DDBJ databases">
        <title>Whole genome shotgun sequence of Planosporangium mesophilum NBRC 109066.</title>
        <authorList>
            <person name="Komaki H."/>
            <person name="Tamura T."/>
        </authorList>
    </citation>
    <scope>NUCLEOTIDE SEQUENCE</scope>
    <source>
        <strain evidence="3">NBRC 109066</strain>
    </source>
</reference>
<dbReference type="Proteomes" id="UP000599074">
    <property type="component" value="Unassembled WGS sequence"/>
</dbReference>
<dbReference type="PANTHER" id="PTHR30466">
    <property type="entry name" value="FLAVIN REDUCTASE"/>
    <property type="match status" value="1"/>
</dbReference>
<dbReference type="InterPro" id="IPR012349">
    <property type="entry name" value="Split_barrel_FMN-bd"/>
</dbReference>
<comment type="caution">
    <text evidence="3">The sequence shown here is derived from an EMBL/GenBank/DDBJ whole genome shotgun (WGS) entry which is preliminary data.</text>
</comment>
<evidence type="ECO:0000259" key="2">
    <source>
        <dbReference type="SMART" id="SM00903"/>
    </source>
</evidence>
<feature type="domain" description="Flavin reductase like" evidence="2">
    <location>
        <begin position="12"/>
        <end position="154"/>
    </location>
</feature>
<dbReference type="AlphaFoldDB" id="A0A8J3TDS2"/>
<gene>
    <name evidence="3" type="ORF">Pme01_29040</name>
</gene>
<proteinExistence type="predicted"/>
<dbReference type="InterPro" id="IPR002563">
    <property type="entry name" value="Flavin_Rdtase-like_dom"/>
</dbReference>
<evidence type="ECO:0000313" key="4">
    <source>
        <dbReference type="Proteomes" id="UP000599074"/>
    </source>
</evidence>
<dbReference type="GO" id="GO:0042602">
    <property type="term" value="F:riboflavin reductase (NADPH) activity"/>
    <property type="evidence" value="ECO:0007669"/>
    <property type="project" value="TreeGrafter"/>
</dbReference>
<sequence length="190" mass="20676">MTIDGRMLRNCLGRFATGVTVVTYEADGEVHGLTVNAFTAVSLEPSLVLVSLDRRSRACGKLEDRPFAVNILAAGQHELALHFAGRPQRDLVVGWGDAIPGRPPRLAGCAAYFDCRPWRCYDGGDHVLFLGEVETVDVNEDSEPLIFYGGRFRSVGGFAEALLQPTFVGDPGWLGEAHQFNLPSCCARHS</sequence>
<dbReference type="Pfam" id="PF01613">
    <property type="entry name" value="Flavin_Reduct"/>
    <property type="match status" value="1"/>
</dbReference>
<protein>
    <submittedName>
        <fullName evidence="3">Flavin oxidoreductase</fullName>
    </submittedName>
</protein>
<accession>A0A8J3TDS2</accession>
<dbReference type="PANTHER" id="PTHR30466:SF1">
    <property type="entry name" value="FMN REDUCTASE (NADH) RUTF"/>
    <property type="match status" value="1"/>
</dbReference>